<protein>
    <submittedName>
        <fullName evidence="3">Uncharacterized protein LOC132804386</fullName>
    </submittedName>
</protein>
<keyword evidence="1" id="KW-1133">Transmembrane helix</keyword>
<dbReference type="GeneID" id="132804386"/>
<keyword evidence="1" id="KW-0472">Membrane</keyword>
<feature type="transmembrane region" description="Helical" evidence="1">
    <location>
        <begin position="206"/>
        <end position="230"/>
    </location>
</feature>
<reference evidence="3" key="1">
    <citation type="submission" date="2025-08" db="UniProtKB">
        <authorList>
            <consortium name="RefSeq"/>
        </authorList>
    </citation>
    <scope>IDENTIFICATION</scope>
    <source>
        <tissue evidence="3">Seedling</tissue>
    </source>
</reference>
<dbReference type="RefSeq" id="XP_060674659.1">
    <property type="nucleotide sequence ID" value="XM_060818676.1"/>
</dbReference>
<dbReference type="InterPro" id="IPR004158">
    <property type="entry name" value="DUF247_pln"/>
</dbReference>
<evidence type="ECO:0000313" key="3">
    <source>
        <dbReference type="RefSeq" id="XP_060674659.1"/>
    </source>
</evidence>
<organism evidence="2 3">
    <name type="scientific">Ziziphus jujuba</name>
    <name type="common">Chinese jujube</name>
    <name type="synonym">Ziziphus sativa</name>
    <dbReference type="NCBI Taxonomy" id="326968"/>
    <lineage>
        <taxon>Eukaryota</taxon>
        <taxon>Viridiplantae</taxon>
        <taxon>Streptophyta</taxon>
        <taxon>Embryophyta</taxon>
        <taxon>Tracheophyta</taxon>
        <taxon>Spermatophyta</taxon>
        <taxon>Magnoliopsida</taxon>
        <taxon>eudicotyledons</taxon>
        <taxon>Gunneridae</taxon>
        <taxon>Pentapetalae</taxon>
        <taxon>rosids</taxon>
        <taxon>fabids</taxon>
        <taxon>Rosales</taxon>
        <taxon>Rhamnaceae</taxon>
        <taxon>Paliureae</taxon>
        <taxon>Ziziphus</taxon>
    </lineage>
</organism>
<dbReference type="PANTHER" id="PTHR31170:SF9">
    <property type="entry name" value="PROTEIN, PUTATIVE (DUF247)-RELATED"/>
    <property type="match status" value="1"/>
</dbReference>
<keyword evidence="2" id="KW-1185">Reference proteome</keyword>
<keyword evidence="1" id="KW-0812">Transmembrane</keyword>
<dbReference type="Pfam" id="PF03140">
    <property type="entry name" value="DUF247"/>
    <property type="match status" value="1"/>
</dbReference>
<proteinExistence type="predicted"/>
<sequence>MNNSPPYPSQLREESERHNLFLKITCAFFIDYYSHGKLLDEEMQHFKRIKHFTDLVRQFLCPNRGYPIHAGNMSCLYTAKQLDGSGVNFVPLPEFKVEDDTKCVMRNIMALEQCVYPFVTYICNYVSFLDQLINTTEDVELLVEKKVVHNLLGSNVAVADLINKLCDQIVETSFCYGGICQVLNEHYYNFWNVTKATLKSVYFKDLWTSSSSIVALFVLLFSVVSVIASIKDMSSN</sequence>
<evidence type="ECO:0000313" key="2">
    <source>
        <dbReference type="Proteomes" id="UP001652623"/>
    </source>
</evidence>
<dbReference type="Proteomes" id="UP001652623">
    <property type="component" value="Chromosome 7"/>
</dbReference>
<accession>A0ABM4AD67</accession>
<evidence type="ECO:0000256" key="1">
    <source>
        <dbReference type="SAM" id="Phobius"/>
    </source>
</evidence>
<name>A0ABM4AD67_ZIZJJ</name>
<gene>
    <name evidence="3" type="primary">LOC132804386</name>
</gene>
<dbReference type="PANTHER" id="PTHR31170">
    <property type="entry name" value="BNAC04G53230D PROTEIN"/>
    <property type="match status" value="1"/>
</dbReference>